<dbReference type="InterPro" id="IPR003594">
    <property type="entry name" value="HATPase_dom"/>
</dbReference>
<keyword evidence="4" id="KW-1185">Reference proteome</keyword>
<evidence type="ECO:0000313" key="3">
    <source>
        <dbReference type="EMBL" id="MBB5822240.1"/>
    </source>
</evidence>
<dbReference type="Pfam" id="PF13581">
    <property type="entry name" value="HATPase_c_2"/>
    <property type="match status" value="1"/>
</dbReference>
<protein>
    <submittedName>
        <fullName evidence="3">Anti-sigma regulatory factor (Ser/Thr protein kinase)</fullName>
    </submittedName>
</protein>
<accession>A0A7W9IK68</accession>
<dbReference type="EMBL" id="JACHMP010000001">
    <property type="protein sequence ID" value="MBB5822240.1"/>
    <property type="molecule type" value="Genomic_DNA"/>
</dbReference>
<evidence type="ECO:0000259" key="2">
    <source>
        <dbReference type="Pfam" id="PF13581"/>
    </source>
</evidence>
<keyword evidence="1" id="KW-0723">Serine/threonine-protein kinase</keyword>
<gene>
    <name evidence="3" type="ORF">F4562_005302</name>
</gene>
<feature type="domain" description="Histidine kinase/HSP90-like ATPase" evidence="2">
    <location>
        <begin position="15"/>
        <end position="131"/>
    </location>
</feature>
<dbReference type="Gene3D" id="3.30.565.10">
    <property type="entry name" value="Histidine kinase-like ATPase, C-terminal domain"/>
    <property type="match status" value="1"/>
</dbReference>
<dbReference type="PANTHER" id="PTHR35526:SF3">
    <property type="entry name" value="ANTI-SIGMA-F FACTOR RSBW"/>
    <property type="match status" value="1"/>
</dbReference>
<proteinExistence type="predicted"/>
<comment type="caution">
    <text evidence="3">The sequence shown here is derived from an EMBL/GenBank/DDBJ whole genome shotgun (WGS) entry which is preliminary data.</text>
</comment>
<dbReference type="InterPro" id="IPR050267">
    <property type="entry name" value="Anti-sigma-factor_SerPK"/>
</dbReference>
<evidence type="ECO:0000313" key="4">
    <source>
        <dbReference type="Proteomes" id="UP000540685"/>
    </source>
</evidence>
<reference evidence="3 4" key="1">
    <citation type="submission" date="2020-08" db="EMBL/GenBank/DDBJ databases">
        <title>Sequencing the genomes of 1000 actinobacteria strains.</title>
        <authorList>
            <person name="Klenk H.-P."/>
        </authorList>
    </citation>
    <scope>NUCLEOTIDE SEQUENCE [LARGE SCALE GENOMIC DNA]</scope>
    <source>
        <strain evidence="3 4">DSM 46887</strain>
    </source>
</reference>
<dbReference type="CDD" id="cd16936">
    <property type="entry name" value="HATPase_RsbW-like"/>
    <property type="match status" value="1"/>
</dbReference>
<dbReference type="PANTHER" id="PTHR35526">
    <property type="entry name" value="ANTI-SIGMA-F FACTOR RSBW-RELATED"/>
    <property type="match status" value="1"/>
</dbReference>
<dbReference type="Proteomes" id="UP000540685">
    <property type="component" value="Unassembled WGS sequence"/>
</dbReference>
<organism evidence="3 4">
    <name type="scientific">Streptosporangium becharense</name>
    <dbReference type="NCBI Taxonomy" id="1816182"/>
    <lineage>
        <taxon>Bacteria</taxon>
        <taxon>Bacillati</taxon>
        <taxon>Actinomycetota</taxon>
        <taxon>Actinomycetes</taxon>
        <taxon>Streptosporangiales</taxon>
        <taxon>Streptosporangiaceae</taxon>
        <taxon>Streptosporangium</taxon>
    </lineage>
</organism>
<keyword evidence="1" id="KW-0808">Transferase</keyword>
<dbReference type="GO" id="GO:0004674">
    <property type="term" value="F:protein serine/threonine kinase activity"/>
    <property type="evidence" value="ECO:0007669"/>
    <property type="project" value="UniProtKB-KW"/>
</dbReference>
<dbReference type="AlphaFoldDB" id="A0A7W9IK68"/>
<name>A0A7W9IK68_9ACTN</name>
<evidence type="ECO:0000256" key="1">
    <source>
        <dbReference type="ARBA" id="ARBA00022527"/>
    </source>
</evidence>
<keyword evidence="1" id="KW-0418">Kinase</keyword>
<sequence>MNSRDRTWQREFPGKEMSVPAAREWARELLAGRIAAPVLDDVLLLLSEVVTNAIAHSDSGRTAGGRVAVRMACVSGDVHVEVIDDGSAVSAPAVRVPDLEEDGGRGLWLVNLLATTWGSYRGESGGSVWFRVAEC</sequence>
<dbReference type="RefSeq" id="WP_184544503.1">
    <property type="nucleotide sequence ID" value="NZ_JACHMP010000001.1"/>
</dbReference>
<dbReference type="SUPFAM" id="SSF55874">
    <property type="entry name" value="ATPase domain of HSP90 chaperone/DNA topoisomerase II/histidine kinase"/>
    <property type="match status" value="1"/>
</dbReference>
<dbReference type="InterPro" id="IPR036890">
    <property type="entry name" value="HATPase_C_sf"/>
</dbReference>